<evidence type="ECO:0000313" key="2">
    <source>
        <dbReference type="EMBL" id="CAF1365587.1"/>
    </source>
</evidence>
<proteinExistence type="predicted"/>
<dbReference type="PROSITE" id="PS50181">
    <property type="entry name" value="FBOX"/>
    <property type="match status" value="1"/>
</dbReference>
<dbReference type="InterPro" id="IPR032675">
    <property type="entry name" value="LRR_dom_sf"/>
</dbReference>
<dbReference type="Proteomes" id="UP000663828">
    <property type="component" value="Unassembled WGS sequence"/>
</dbReference>
<dbReference type="InterPro" id="IPR001810">
    <property type="entry name" value="F-box_dom"/>
</dbReference>
<protein>
    <recommendedName>
        <fullName evidence="1">F-box domain-containing protein</fullName>
    </recommendedName>
</protein>
<evidence type="ECO:0000259" key="1">
    <source>
        <dbReference type="PROSITE" id="PS50181"/>
    </source>
</evidence>
<keyword evidence="3" id="KW-1185">Reference proteome</keyword>
<name>A0A815IGC7_ADIRI</name>
<feature type="domain" description="F-box" evidence="1">
    <location>
        <begin position="1"/>
        <end position="48"/>
    </location>
</feature>
<organism evidence="2 3">
    <name type="scientific">Adineta ricciae</name>
    <name type="common">Rotifer</name>
    <dbReference type="NCBI Taxonomy" id="249248"/>
    <lineage>
        <taxon>Eukaryota</taxon>
        <taxon>Metazoa</taxon>
        <taxon>Spiralia</taxon>
        <taxon>Gnathifera</taxon>
        <taxon>Rotifera</taxon>
        <taxon>Eurotatoria</taxon>
        <taxon>Bdelloidea</taxon>
        <taxon>Adinetida</taxon>
        <taxon>Adinetidae</taxon>
        <taxon>Adineta</taxon>
    </lineage>
</organism>
<feature type="non-terminal residue" evidence="2">
    <location>
        <position position="893"/>
    </location>
</feature>
<gene>
    <name evidence="2" type="ORF">XAT740_LOCUS32255</name>
</gene>
<evidence type="ECO:0000313" key="3">
    <source>
        <dbReference type="Proteomes" id="UP000663828"/>
    </source>
</evidence>
<reference evidence="2" key="1">
    <citation type="submission" date="2021-02" db="EMBL/GenBank/DDBJ databases">
        <authorList>
            <person name="Nowell W R."/>
        </authorList>
    </citation>
    <scope>NUCLEOTIDE SEQUENCE</scope>
</reference>
<dbReference type="SUPFAM" id="SSF52047">
    <property type="entry name" value="RNI-like"/>
    <property type="match status" value="1"/>
</dbReference>
<accession>A0A815IGC7</accession>
<dbReference type="EMBL" id="CAJNOR010002995">
    <property type="protein sequence ID" value="CAF1365587.1"/>
    <property type="molecule type" value="Genomic_DNA"/>
</dbReference>
<comment type="caution">
    <text evidence="2">The sequence shown here is derived from an EMBL/GenBank/DDBJ whole genome shotgun (WGS) entry which is preliminary data.</text>
</comment>
<sequence>MYLEQLPNELLFELFEYFHLVDLFRAFYRLNQRFNRLLFDYNQQYHLDLRSISKHDTEIVCKDYLPLVNQRIISIHLSDDVETPISSEIFFNSTFTFDQYVRLQSLSLYHICSLSRTYEILSQCQHMSRLRQLSFIKCNFWQDDKDFQYFINTIWTLPKLTHCTLDYTIPGHRLLTQISSVSLSIECISMKDIHCNFRALSHLFEHTPKLRRLETTIFCGCLDEQIQTTNPSSIVALNIVQKSSLNSMINLFHTMTNLRCLTLETNYIYLNGLEWKKILTEHLPTIKKFRLRMFFELSSLRSREEQVDILINSFRIPFWIRKYQCFVQCDWTTSKTQKHAVLYTLPYSFQHFLFDNLCQSKSTCPNNRIHRSYDQVTRSQYLEYENSLISNGLTPCSIQCTNIQHLEVRLPFNDKIFYSLVPTLAQLTSLDVILNNNYAYYQLQAILDRAPRLYSLTFRCLQNLPSALFRLKSASIRRLDFITTSTLRCGHFKKFECDALGECVLGQSCHVLLVKVQNRANILHLIQIMPNLRSMIVQCEDENPQTDELLKWLRANSPSTYSIERDRDDLSKMETLANELLLDLFEYFNGIDLLRAFLGLNSRFDSLLSVHFYKYRFDLRSISKHDFDFLCHHYLPSLIHRITSLKLSNDDETPSLPDFFLSYGFTLNKFTRLQSLSLYSIQSFNQLNQILFQCHQLPYLTHLYLIDGYNDDEKKDIPFLFNNIWNLSKLQHLFINYNTSGKTWLKQMTGKSLSIRYLSMENIACSLEDITHLVRQTPNLQYLNATIHANDNDERVFVIPSSIVSLKLAFEGSVQIMLKVFQMVPNLQRLSLKTMDINLNGSKWRKILMSYLTQLRIFQLRMYFEFSQTRTVDEQISKLRHTFRHPFWTEKHR</sequence>
<dbReference type="AlphaFoldDB" id="A0A815IGC7"/>
<dbReference type="Gene3D" id="3.80.10.10">
    <property type="entry name" value="Ribonuclease Inhibitor"/>
    <property type="match status" value="2"/>
</dbReference>